<dbReference type="Pfam" id="PF25479">
    <property type="entry name" value="Vts1"/>
    <property type="match status" value="1"/>
</dbReference>
<dbReference type="Pfam" id="PF07647">
    <property type="entry name" value="SAM_2"/>
    <property type="match status" value="1"/>
</dbReference>
<dbReference type="GO" id="GO:0000932">
    <property type="term" value="C:P-body"/>
    <property type="evidence" value="ECO:0007669"/>
    <property type="project" value="TreeGrafter"/>
</dbReference>
<keyword evidence="3" id="KW-0694">RNA-binding</keyword>
<name>A0A367JNS8_RHIST</name>
<dbReference type="Proteomes" id="UP000253551">
    <property type="component" value="Unassembled WGS sequence"/>
</dbReference>
<evidence type="ECO:0000256" key="3">
    <source>
        <dbReference type="ARBA" id="ARBA00022884"/>
    </source>
</evidence>
<evidence type="ECO:0000256" key="2">
    <source>
        <dbReference type="ARBA" id="ARBA00022490"/>
    </source>
</evidence>
<dbReference type="GO" id="GO:0003729">
    <property type="term" value="F:mRNA binding"/>
    <property type="evidence" value="ECO:0007669"/>
    <property type="project" value="TreeGrafter"/>
</dbReference>
<evidence type="ECO:0000259" key="5">
    <source>
        <dbReference type="PROSITE" id="PS50105"/>
    </source>
</evidence>
<comment type="subcellular location">
    <subcellularLocation>
        <location evidence="1">Cytoplasm</location>
    </subcellularLocation>
</comment>
<dbReference type="InterPro" id="IPR013761">
    <property type="entry name" value="SAM/pointed_sf"/>
</dbReference>
<feature type="region of interest" description="Disordered" evidence="4">
    <location>
        <begin position="419"/>
        <end position="446"/>
    </location>
</feature>
<dbReference type="GO" id="GO:0000289">
    <property type="term" value="P:nuclear-transcribed mRNA poly(A) tail shortening"/>
    <property type="evidence" value="ECO:0007669"/>
    <property type="project" value="TreeGrafter"/>
</dbReference>
<dbReference type="InterPro" id="IPR057327">
    <property type="entry name" value="Vts1_dom"/>
</dbReference>
<evidence type="ECO:0000256" key="1">
    <source>
        <dbReference type="ARBA" id="ARBA00004496"/>
    </source>
</evidence>
<dbReference type="PROSITE" id="PS50105">
    <property type="entry name" value="SAM_DOMAIN"/>
    <property type="match status" value="1"/>
</dbReference>
<reference evidence="6 7" key="1">
    <citation type="journal article" date="2018" name="G3 (Bethesda)">
        <title>Phylogenetic and Phylogenomic Definition of Rhizopus Species.</title>
        <authorList>
            <person name="Gryganskyi A.P."/>
            <person name="Golan J."/>
            <person name="Dolatabadi S."/>
            <person name="Mondo S."/>
            <person name="Robb S."/>
            <person name="Idnurm A."/>
            <person name="Muszewska A."/>
            <person name="Steczkiewicz K."/>
            <person name="Masonjones S."/>
            <person name="Liao H.L."/>
            <person name="Gajdeczka M.T."/>
            <person name="Anike F."/>
            <person name="Vuek A."/>
            <person name="Anishchenko I.M."/>
            <person name="Voigt K."/>
            <person name="de Hoog G.S."/>
            <person name="Smith M.E."/>
            <person name="Heitman J."/>
            <person name="Vilgalys R."/>
            <person name="Stajich J.E."/>
        </authorList>
    </citation>
    <scope>NUCLEOTIDE SEQUENCE [LARGE SCALE GENOMIC DNA]</scope>
    <source>
        <strain evidence="6 7">LSU 92-RS-03</strain>
    </source>
</reference>
<dbReference type="AlphaFoldDB" id="A0A367JNS8"/>
<dbReference type="GO" id="GO:0003677">
    <property type="term" value="F:DNA binding"/>
    <property type="evidence" value="ECO:0007669"/>
    <property type="project" value="UniProtKB-KW"/>
</dbReference>
<accession>A0A367JNS8</accession>
<dbReference type="InterPro" id="IPR001660">
    <property type="entry name" value="SAM"/>
</dbReference>
<evidence type="ECO:0000256" key="4">
    <source>
        <dbReference type="SAM" id="MobiDB-lite"/>
    </source>
</evidence>
<dbReference type="PANTHER" id="PTHR12515:SF5">
    <property type="entry name" value="PROTEIN SMAUG"/>
    <property type="match status" value="1"/>
</dbReference>
<feature type="domain" description="SAM" evidence="5">
    <location>
        <begin position="505"/>
        <end position="566"/>
    </location>
</feature>
<protein>
    <submittedName>
        <fullName evidence="6">Flap-structured DNA-binding and RNA-binding protein</fullName>
    </submittedName>
</protein>
<dbReference type="STRING" id="4846.A0A367JNS8"/>
<gene>
    <name evidence="6" type="primary">VTS1_1</name>
    <name evidence="6" type="ORF">CU098_003931</name>
</gene>
<dbReference type="SMART" id="SM00454">
    <property type="entry name" value="SAM"/>
    <property type="match status" value="1"/>
</dbReference>
<keyword evidence="6" id="KW-0238">DNA-binding</keyword>
<feature type="compositionally biased region" description="Low complexity" evidence="4">
    <location>
        <begin position="426"/>
        <end position="446"/>
    </location>
</feature>
<dbReference type="SUPFAM" id="SSF47769">
    <property type="entry name" value="SAM/Pointed domain"/>
    <property type="match status" value="1"/>
</dbReference>
<organism evidence="6 7">
    <name type="scientific">Rhizopus stolonifer</name>
    <name type="common">Rhizopus nigricans</name>
    <dbReference type="NCBI Taxonomy" id="4846"/>
    <lineage>
        <taxon>Eukaryota</taxon>
        <taxon>Fungi</taxon>
        <taxon>Fungi incertae sedis</taxon>
        <taxon>Mucoromycota</taxon>
        <taxon>Mucoromycotina</taxon>
        <taxon>Mucoromycetes</taxon>
        <taxon>Mucorales</taxon>
        <taxon>Mucorineae</taxon>
        <taxon>Rhizopodaceae</taxon>
        <taxon>Rhizopus</taxon>
    </lineage>
</organism>
<dbReference type="PANTHER" id="PTHR12515">
    <property type="entry name" value="STERILE ALPHA MOTIF DOMAIN CONTAINING PROTEIN 4-RELATED"/>
    <property type="match status" value="1"/>
</dbReference>
<dbReference type="Gene3D" id="1.10.150.50">
    <property type="entry name" value="Transcription Factor, Ets-1"/>
    <property type="match status" value="1"/>
</dbReference>
<sequence>MSTQSSFQRNSVHERFSSLLNPEGYPSSSGPTSSTSLNLSPDIPLGYNTPFRNLSQDTLRHQRPVSEIIKHDSFISPEAEVLDKWYQDLQEYESSLESMASASLDPKYKEEVQHVDQWFRYLNEAERTATIYTLLQHSTQVQIRFFMAVLQQMDKKDPLAALLSPAHPEKDMQAQLAGAFKKAEMEASQKLLSVLPYQTGQVTSRPNAGSIGRRNPIDRHSFALGDTEEYDRLFSSDYLRNSLHEQQRFTHTFDPMHGRPKSVAEDDLSSIFDWSYGQPNLHPRPGSVGANRPKSADISNWSFGLTSSKSAHDKDHLSSPWTGMSPSFNEQTIHNDVDQQLSMLNNWSLNNTRPGMLNDDTKGFRRRTMNRTSIPGTVPETDERALKQVMQSPPHTNIVLSMYDDNQPVSSTLLTHTMPHYHPIQSPHTSRPTSRSTSPVPSQSNSMINIKANYGHFLNPHDTDNGYVSDHSETSQSGKSKKKTANRHGNTNGKEKKTMDGVDMKLLEDVPTWLRSLRLHKYNPIFETMKWQDMLKMDDEALLKQGVAALGARRKLLKVFDQVKAHCEENNIAY</sequence>
<evidence type="ECO:0000313" key="7">
    <source>
        <dbReference type="Proteomes" id="UP000253551"/>
    </source>
</evidence>
<proteinExistence type="predicted"/>
<dbReference type="OrthoDB" id="2155283at2759"/>
<feature type="region of interest" description="Disordered" evidence="4">
    <location>
        <begin position="18"/>
        <end position="41"/>
    </location>
</feature>
<keyword evidence="2" id="KW-0963">Cytoplasm</keyword>
<feature type="region of interest" description="Disordered" evidence="4">
    <location>
        <begin position="459"/>
        <end position="498"/>
    </location>
</feature>
<keyword evidence="7" id="KW-1185">Reference proteome</keyword>
<feature type="compositionally biased region" description="Low complexity" evidence="4">
    <location>
        <begin position="26"/>
        <end position="41"/>
    </location>
</feature>
<comment type="caution">
    <text evidence="6">The sequence shown here is derived from an EMBL/GenBank/DDBJ whole genome shotgun (WGS) entry which is preliminary data.</text>
</comment>
<dbReference type="EMBL" id="PJQM01002971">
    <property type="protein sequence ID" value="RCH91578.1"/>
    <property type="molecule type" value="Genomic_DNA"/>
</dbReference>
<evidence type="ECO:0000313" key="6">
    <source>
        <dbReference type="EMBL" id="RCH91578.1"/>
    </source>
</evidence>
<dbReference type="InterPro" id="IPR050897">
    <property type="entry name" value="SMAUG/VTS1_RNA-bind"/>
</dbReference>